<dbReference type="RefSeq" id="WP_125019031.1">
    <property type="nucleotide sequence ID" value="NZ_RQVQ01000017.1"/>
</dbReference>
<protein>
    <submittedName>
        <fullName evidence="2">Uncharacterized protein</fullName>
    </submittedName>
</protein>
<keyword evidence="1" id="KW-0812">Transmembrane</keyword>
<organism evidence="2 3">
    <name type="scientific">Paenimyroides tangerinum</name>
    <dbReference type="NCBI Taxonomy" id="2488728"/>
    <lineage>
        <taxon>Bacteria</taxon>
        <taxon>Pseudomonadati</taxon>
        <taxon>Bacteroidota</taxon>
        <taxon>Flavobacteriia</taxon>
        <taxon>Flavobacteriales</taxon>
        <taxon>Flavobacteriaceae</taxon>
        <taxon>Paenimyroides</taxon>
    </lineage>
</organism>
<reference evidence="2 3" key="1">
    <citation type="submission" date="2018-11" db="EMBL/GenBank/DDBJ databases">
        <title>Flavobacterium sp. nov., YIM 102701-2 draft genome.</title>
        <authorList>
            <person name="Li G."/>
            <person name="Jiang Y."/>
        </authorList>
    </citation>
    <scope>NUCLEOTIDE SEQUENCE [LARGE SCALE GENOMIC DNA]</scope>
    <source>
        <strain evidence="2 3">YIM 102701-2</strain>
    </source>
</reference>
<keyword evidence="1" id="KW-0472">Membrane</keyword>
<feature type="transmembrane region" description="Helical" evidence="1">
    <location>
        <begin position="75"/>
        <end position="92"/>
    </location>
</feature>
<gene>
    <name evidence="2" type="ORF">EG240_08830</name>
</gene>
<evidence type="ECO:0000313" key="3">
    <source>
        <dbReference type="Proteomes" id="UP000275719"/>
    </source>
</evidence>
<sequence length="93" mass="11070">MDKFSQLPIVDKIAAFLVFISLAFWSLSKLPQIANSAVFSLFYEMSWLYMIVMTLVTTFYFLYKWINMNLKFKNVYFYGFVIGVLTLVIMRFM</sequence>
<dbReference type="Proteomes" id="UP000275719">
    <property type="component" value="Unassembled WGS sequence"/>
</dbReference>
<evidence type="ECO:0000313" key="2">
    <source>
        <dbReference type="EMBL" id="RRJ90346.1"/>
    </source>
</evidence>
<keyword evidence="3" id="KW-1185">Reference proteome</keyword>
<dbReference type="AlphaFoldDB" id="A0A3P3W8M3"/>
<accession>A0A3P3W8M3</accession>
<proteinExistence type="predicted"/>
<name>A0A3P3W8M3_9FLAO</name>
<dbReference type="EMBL" id="RQVQ01000017">
    <property type="protein sequence ID" value="RRJ90346.1"/>
    <property type="molecule type" value="Genomic_DNA"/>
</dbReference>
<comment type="caution">
    <text evidence="2">The sequence shown here is derived from an EMBL/GenBank/DDBJ whole genome shotgun (WGS) entry which is preliminary data.</text>
</comment>
<evidence type="ECO:0000256" key="1">
    <source>
        <dbReference type="SAM" id="Phobius"/>
    </source>
</evidence>
<feature type="transmembrane region" description="Helical" evidence="1">
    <location>
        <begin position="46"/>
        <end position="63"/>
    </location>
</feature>
<keyword evidence="1" id="KW-1133">Transmembrane helix</keyword>